<name>A0A0P1B4D9_PLAHL</name>
<dbReference type="GeneID" id="36401659"/>
<dbReference type="Proteomes" id="UP000054928">
    <property type="component" value="Unassembled WGS sequence"/>
</dbReference>
<evidence type="ECO:0000256" key="4">
    <source>
        <dbReference type="RuleBase" id="RU003540"/>
    </source>
</evidence>
<dbReference type="OrthoDB" id="37886at2759"/>
<dbReference type="InterPro" id="IPR018502">
    <property type="entry name" value="Annexin_repeat"/>
</dbReference>
<evidence type="ECO:0000256" key="2">
    <source>
        <dbReference type="ARBA" id="ARBA00022737"/>
    </source>
</evidence>
<feature type="compositionally biased region" description="Polar residues" evidence="5">
    <location>
        <begin position="367"/>
        <end position="404"/>
    </location>
</feature>
<protein>
    <recommendedName>
        <fullName evidence="4">Annexin</fullName>
    </recommendedName>
</protein>
<dbReference type="InterPro" id="IPR018252">
    <property type="entry name" value="Annexin_repeat_CS"/>
</dbReference>
<organism evidence="6 7">
    <name type="scientific">Plasmopara halstedii</name>
    <name type="common">Downy mildew of sunflower</name>
    <dbReference type="NCBI Taxonomy" id="4781"/>
    <lineage>
        <taxon>Eukaryota</taxon>
        <taxon>Sar</taxon>
        <taxon>Stramenopiles</taxon>
        <taxon>Oomycota</taxon>
        <taxon>Peronosporomycetes</taxon>
        <taxon>Peronosporales</taxon>
        <taxon>Peronosporaceae</taxon>
        <taxon>Plasmopara</taxon>
    </lineage>
</organism>
<feature type="compositionally biased region" description="Polar residues" evidence="5">
    <location>
        <begin position="805"/>
        <end position="819"/>
    </location>
</feature>
<feature type="compositionally biased region" description="Polar residues" evidence="5">
    <location>
        <begin position="448"/>
        <end position="472"/>
    </location>
</feature>
<dbReference type="Gene3D" id="1.10.220.10">
    <property type="entry name" value="Annexin"/>
    <property type="match status" value="4"/>
</dbReference>
<feature type="compositionally biased region" description="Polar residues" evidence="5">
    <location>
        <begin position="666"/>
        <end position="685"/>
    </location>
</feature>
<dbReference type="AlphaFoldDB" id="A0A0P1B4D9"/>
<dbReference type="SUPFAM" id="SSF47874">
    <property type="entry name" value="Annexin"/>
    <property type="match status" value="1"/>
</dbReference>
<dbReference type="GO" id="GO:0005509">
    <property type="term" value="F:calcium ion binding"/>
    <property type="evidence" value="ECO:0007669"/>
    <property type="project" value="InterPro"/>
</dbReference>
<dbReference type="PRINTS" id="PR00196">
    <property type="entry name" value="ANNEXIN"/>
</dbReference>
<dbReference type="GO" id="GO:0005886">
    <property type="term" value="C:plasma membrane"/>
    <property type="evidence" value="ECO:0007669"/>
    <property type="project" value="TreeGrafter"/>
</dbReference>
<feature type="compositionally biased region" description="Polar residues" evidence="5">
    <location>
        <begin position="540"/>
        <end position="562"/>
    </location>
</feature>
<proteinExistence type="inferred from homology"/>
<dbReference type="InterPro" id="IPR037104">
    <property type="entry name" value="Annexin_sf"/>
</dbReference>
<dbReference type="RefSeq" id="XP_024585173.1">
    <property type="nucleotide sequence ID" value="XM_024719922.1"/>
</dbReference>
<keyword evidence="7" id="KW-1185">Reference proteome</keyword>
<dbReference type="STRING" id="4781.A0A0P1B4D9"/>
<feature type="compositionally biased region" description="Polar residues" evidence="5">
    <location>
        <begin position="337"/>
        <end position="350"/>
    </location>
</feature>
<feature type="region of interest" description="Disordered" evidence="5">
    <location>
        <begin position="646"/>
        <end position="687"/>
    </location>
</feature>
<dbReference type="GO" id="GO:0005544">
    <property type="term" value="F:calcium-dependent phospholipid binding"/>
    <property type="evidence" value="ECO:0007669"/>
    <property type="project" value="UniProtKB-KW"/>
</dbReference>
<dbReference type="PROSITE" id="PS00223">
    <property type="entry name" value="ANNEXIN_1"/>
    <property type="match status" value="1"/>
</dbReference>
<dbReference type="SMART" id="SM00335">
    <property type="entry name" value="ANX"/>
    <property type="match status" value="4"/>
</dbReference>
<feature type="compositionally biased region" description="Low complexity" evidence="5">
    <location>
        <begin position="820"/>
        <end position="851"/>
    </location>
</feature>
<sequence length="882" mass="96437">MMFELYPASTYDAYQDACKGIGTDEQTLIEVLGSMSLETRNLILLRYKELHQQPLNALYKSEISGGFGRLLCMISTPLPETEAQILRDAAQGMGTTESLIIQILAGRTNEEMNILKRSYFNLMGKDLAVVLDSELSGDYREVIMAVLQSSRVPYNLAIHNAAKAEKEAVELYKAGQGRLGTDEEAFIDILVKAPPEFLKLIDAVYVAKYKNNIVKAVEKEFSGDAKKSLKYFICFTLDPYPTIAELFEKTMNGFETDEMGLSTTLVRFQSVLPYVKAAFKRRYSEELRDRISRKTSGDYRKLLLKVFDAPRDPLGSKMTDSSGVDLYIEESVAYTGARQNQLSQRSTAPTLSARHESSAPAYPVPTGQHSHSLSFQTASAQAPNGPITSSTDLGGNLPQTSNSHHVVYSSKDGYSGQSADHKQTPIFPASSPAYPVPTGQHTHGLPSQAASAQAPNGLILSQTSSTHVSENLSQTSNSQQVVSSSNSSYSGRSADRKQIPNIPASGHSSLLQPYASARHESGAPAYPVPAGQHAHGLPSQADSAQASNRSIPSRTSSTHFGENSSQTSNSHHVVNSSKNDYSGQSADHKQTPNFPASAPAYPVPTGQYTHGLPSQAVSGQAPNGSILLQTSSTHVGENLLLTSNSHQAVSSSNNSYSGQSADHKQTPNFPASGHSSLLQPNSLPGQQFPVQQYQQHPLPGQQPQIMPYQQFSPHYQQHLQLPPDQTYQQYPTSGGQSQYYRHYSVPELHLPGQSYHQYPVSGLQPVGQPYQQYAVPGQQHPLSEPYQQPYYPTSQYQQHGGSAVHLQQNLGQSHQQFTPHGQQTSTHSQQQYTGYGQQQYPVPQQSAQPYQKHNGQPEQLGYPSIYAAAPTLQHHSGHPPPY</sequence>
<feature type="compositionally biased region" description="Low complexity" evidence="5">
    <location>
        <begin position="563"/>
        <end position="579"/>
    </location>
</feature>
<keyword evidence="2 4" id="KW-0677">Repeat</keyword>
<evidence type="ECO:0000256" key="1">
    <source>
        <dbReference type="ARBA" id="ARBA00007831"/>
    </source>
</evidence>
<comment type="domain">
    <text evidence="4">A pair of annexin repeats may form one binding site for calcium and phospholipid.</text>
</comment>
<dbReference type="PANTHER" id="PTHR10502:SF102">
    <property type="entry name" value="ANNEXIN B11"/>
    <property type="match status" value="1"/>
</dbReference>
<accession>A0A0P1B4D9</accession>
<evidence type="ECO:0000313" key="7">
    <source>
        <dbReference type="Proteomes" id="UP000054928"/>
    </source>
</evidence>
<dbReference type="Pfam" id="PF00191">
    <property type="entry name" value="Annexin"/>
    <property type="match status" value="4"/>
</dbReference>
<feature type="compositionally biased region" description="Low complexity" evidence="5">
    <location>
        <begin position="785"/>
        <end position="798"/>
    </location>
</feature>
<feature type="compositionally biased region" description="Low complexity" evidence="5">
    <location>
        <begin position="473"/>
        <end position="490"/>
    </location>
</feature>
<dbReference type="GO" id="GO:0005737">
    <property type="term" value="C:cytoplasm"/>
    <property type="evidence" value="ECO:0007669"/>
    <property type="project" value="TreeGrafter"/>
</dbReference>
<keyword evidence="4" id="KW-0106">Calcium</keyword>
<keyword evidence="4" id="KW-0111">Calcium/phospholipid-binding</keyword>
<feature type="region of interest" description="Disordered" evidence="5">
    <location>
        <begin position="337"/>
        <end position="620"/>
    </location>
</feature>
<dbReference type="GO" id="GO:0001786">
    <property type="term" value="F:phosphatidylserine binding"/>
    <property type="evidence" value="ECO:0007669"/>
    <property type="project" value="TreeGrafter"/>
</dbReference>
<dbReference type="InterPro" id="IPR001464">
    <property type="entry name" value="Annexin"/>
</dbReference>
<feature type="region of interest" description="Disordered" evidence="5">
    <location>
        <begin position="776"/>
        <end position="882"/>
    </location>
</feature>
<keyword evidence="3 4" id="KW-0041">Annexin</keyword>
<evidence type="ECO:0000256" key="3">
    <source>
        <dbReference type="ARBA" id="ARBA00023216"/>
    </source>
</evidence>
<comment type="similarity">
    <text evidence="1 4">Belongs to the annexin family.</text>
</comment>
<evidence type="ECO:0000313" key="6">
    <source>
        <dbReference type="EMBL" id="CEG48804.1"/>
    </source>
</evidence>
<dbReference type="EMBL" id="CCYD01003042">
    <property type="protein sequence ID" value="CEG48804.1"/>
    <property type="molecule type" value="Genomic_DNA"/>
</dbReference>
<evidence type="ECO:0000256" key="5">
    <source>
        <dbReference type="SAM" id="MobiDB-lite"/>
    </source>
</evidence>
<dbReference type="OMA" id="CEQGMLA"/>
<feature type="compositionally biased region" description="Low complexity" evidence="5">
    <location>
        <begin position="646"/>
        <end position="660"/>
    </location>
</feature>
<dbReference type="PROSITE" id="PS51897">
    <property type="entry name" value="ANNEXIN_2"/>
    <property type="match status" value="3"/>
</dbReference>
<reference evidence="7" key="1">
    <citation type="submission" date="2014-09" db="EMBL/GenBank/DDBJ databases">
        <authorList>
            <person name="Sharma Rahul"/>
            <person name="Thines Marco"/>
        </authorList>
    </citation>
    <scope>NUCLEOTIDE SEQUENCE [LARGE SCALE GENOMIC DNA]</scope>
</reference>
<dbReference type="PANTHER" id="PTHR10502">
    <property type="entry name" value="ANNEXIN"/>
    <property type="match status" value="1"/>
</dbReference>